<dbReference type="GO" id="GO:0008270">
    <property type="term" value="F:zinc ion binding"/>
    <property type="evidence" value="ECO:0007669"/>
    <property type="project" value="UniProtKB-KW"/>
</dbReference>
<dbReference type="PROSITE" id="PS50089">
    <property type="entry name" value="ZF_RING_2"/>
    <property type="match status" value="1"/>
</dbReference>
<protein>
    <recommendedName>
        <fullName evidence="6">RING-type domain-containing protein</fullName>
    </recommendedName>
</protein>
<keyword evidence="2 4" id="KW-0863">Zinc-finger</keyword>
<organism evidence="7 8">
    <name type="scientific">Lineolata rhizophorae</name>
    <dbReference type="NCBI Taxonomy" id="578093"/>
    <lineage>
        <taxon>Eukaryota</taxon>
        <taxon>Fungi</taxon>
        <taxon>Dikarya</taxon>
        <taxon>Ascomycota</taxon>
        <taxon>Pezizomycotina</taxon>
        <taxon>Dothideomycetes</taxon>
        <taxon>Dothideomycetes incertae sedis</taxon>
        <taxon>Lineolatales</taxon>
        <taxon>Lineolataceae</taxon>
        <taxon>Lineolata</taxon>
    </lineage>
</organism>
<evidence type="ECO:0000256" key="2">
    <source>
        <dbReference type="ARBA" id="ARBA00022771"/>
    </source>
</evidence>
<evidence type="ECO:0000313" key="8">
    <source>
        <dbReference type="Proteomes" id="UP000799766"/>
    </source>
</evidence>
<sequence length="179" mass="20458">MAVLAARQEEPNSEDSSSSSTAVAIVLPALFILILLVLVVMFNRAFLLPRIYRPESPESKAKRRQQRISRLDKFVKSENFHEWCSKHTSERPGQFTTTNPLCVICLDEIEDSSQIRGLGCLHVFHQHCLDDWFARFNEFCPLCHRPIVQQKAGRFAKVVEQQQRRRSSSVTDVAVSAMV</sequence>
<reference evidence="7" key="1">
    <citation type="journal article" date="2020" name="Stud. Mycol.">
        <title>101 Dothideomycetes genomes: a test case for predicting lifestyles and emergence of pathogens.</title>
        <authorList>
            <person name="Haridas S."/>
            <person name="Albert R."/>
            <person name="Binder M."/>
            <person name="Bloem J."/>
            <person name="Labutti K."/>
            <person name="Salamov A."/>
            <person name="Andreopoulos B."/>
            <person name="Baker S."/>
            <person name="Barry K."/>
            <person name="Bills G."/>
            <person name="Bluhm B."/>
            <person name="Cannon C."/>
            <person name="Castanera R."/>
            <person name="Culley D."/>
            <person name="Daum C."/>
            <person name="Ezra D."/>
            <person name="Gonzalez J."/>
            <person name="Henrissat B."/>
            <person name="Kuo A."/>
            <person name="Liang C."/>
            <person name="Lipzen A."/>
            <person name="Lutzoni F."/>
            <person name="Magnuson J."/>
            <person name="Mondo S."/>
            <person name="Nolan M."/>
            <person name="Ohm R."/>
            <person name="Pangilinan J."/>
            <person name="Park H.-J."/>
            <person name="Ramirez L."/>
            <person name="Alfaro M."/>
            <person name="Sun H."/>
            <person name="Tritt A."/>
            <person name="Yoshinaga Y."/>
            <person name="Zwiers L.-H."/>
            <person name="Turgeon B."/>
            <person name="Goodwin S."/>
            <person name="Spatafora J."/>
            <person name="Crous P."/>
            <person name="Grigoriev I."/>
        </authorList>
    </citation>
    <scope>NUCLEOTIDE SEQUENCE</scope>
    <source>
        <strain evidence="7">ATCC 16933</strain>
    </source>
</reference>
<evidence type="ECO:0000313" key="7">
    <source>
        <dbReference type="EMBL" id="KAF2453428.1"/>
    </source>
</evidence>
<evidence type="ECO:0000256" key="5">
    <source>
        <dbReference type="SAM" id="Phobius"/>
    </source>
</evidence>
<dbReference type="Pfam" id="PF13639">
    <property type="entry name" value="zf-RING_2"/>
    <property type="match status" value="1"/>
</dbReference>
<evidence type="ECO:0000259" key="6">
    <source>
        <dbReference type="PROSITE" id="PS50089"/>
    </source>
</evidence>
<evidence type="ECO:0000256" key="4">
    <source>
        <dbReference type="PROSITE-ProRule" id="PRU00175"/>
    </source>
</evidence>
<dbReference type="EMBL" id="MU001697">
    <property type="protein sequence ID" value="KAF2453428.1"/>
    <property type="molecule type" value="Genomic_DNA"/>
</dbReference>
<dbReference type="GO" id="GO:0016567">
    <property type="term" value="P:protein ubiquitination"/>
    <property type="evidence" value="ECO:0007669"/>
    <property type="project" value="TreeGrafter"/>
</dbReference>
<accession>A0A6A6NP25</accession>
<dbReference type="SUPFAM" id="SSF57850">
    <property type="entry name" value="RING/U-box"/>
    <property type="match status" value="1"/>
</dbReference>
<dbReference type="PANTHER" id="PTHR45969:SF69">
    <property type="entry name" value="FINGER DOMAIN PROTEIN, PUTATIVE (AFU_ORTHOLOGUE AFUA_3G12190)-RELATED"/>
    <property type="match status" value="1"/>
</dbReference>
<proteinExistence type="predicted"/>
<feature type="transmembrane region" description="Helical" evidence="5">
    <location>
        <begin position="20"/>
        <end position="43"/>
    </location>
</feature>
<keyword evidence="5" id="KW-1133">Transmembrane helix</keyword>
<keyword evidence="8" id="KW-1185">Reference proteome</keyword>
<dbReference type="InterPro" id="IPR013083">
    <property type="entry name" value="Znf_RING/FYVE/PHD"/>
</dbReference>
<dbReference type="InterPro" id="IPR001841">
    <property type="entry name" value="Znf_RING"/>
</dbReference>
<evidence type="ECO:0000256" key="1">
    <source>
        <dbReference type="ARBA" id="ARBA00022723"/>
    </source>
</evidence>
<keyword evidence="5" id="KW-0472">Membrane</keyword>
<dbReference type="GO" id="GO:0061630">
    <property type="term" value="F:ubiquitin protein ligase activity"/>
    <property type="evidence" value="ECO:0007669"/>
    <property type="project" value="TreeGrafter"/>
</dbReference>
<keyword evidence="3" id="KW-0862">Zinc</keyword>
<feature type="domain" description="RING-type" evidence="6">
    <location>
        <begin position="102"/>
        <end position="144"/>
    </location>
</feature>
<evidence type="ECO:0000256" key="3">
    <source>
        <dbReference type="ARBA" id="ARBA00022833"/>
    </source>
</evidence>
<dbReference type="OrthoDB" id="8062037at2759"/>
<gene>
    <name evidence="7" type="ORF">BDY21DRAFT_124929</name>
</gene>
<dbReference type="Proteomes" id="UP000799766">
    <property type="component" value="Unassembled WGS sequence"/>
</dbReference>
<dbReference type="PANTHER" id="PTHR45969">
    <property type="entry name" value="RING ZINC FINGER PROTEIN-RELATED"/>
    <property type="match status" value="1"/>
</dbReference>
<keyword evidence="5" id="KW-0812">Transmembrane</keyword>
<keyword evidence="1" id="KW-0479">Metal-binding</keyword>
<dbReference type="SMART" id="SM00184">
    <property type="entry name" value="RING"/>
    <property type="match status" value="1"/>
</dbReference>
<dbReference type="Gene3D" id="3.30.40.10">
    <property type="entry name" value="Zinc/RING finger domain, C3HC4 (zinc finger)"/>
    <property type="match status" value="1"/>
</dbReference>
<name>A0A6A6NP25_9PEZI</name>
<dbReference type="AlphaFoldDB" id="A0A6A6NP25"/>